<dbReference type="Proteomes" id="UP000001943">
    <property type="component" value="Chromosome"/>
</dbReference>
<dbReference type="AlphaFoldDB" id="Q2GKY4"/>
<dbReference type="EMBL" id="CP000235">
    <property type="protein sequence ID" value="ABD43367.1"/>
    <property type="molecule type" value="Genomic_DNA"/>
</dbReference>
<gene>
    <name evidence="1" type="ordered locus">APH_0360</name>
</gene>
<dbReference type="HOGENOM" id="CLU_3195407_0_0_5"/>
<evidence type="ECO:0000313" key="1">
    <source>
        <dbReference type="EMBL" id="ABD43367.1"/>
    </source>
</evidence>
<dbReference type="KEGG" id="aph:APH_0360"/>
<proteinExistence type="predicted"/>
<sequence length="45" mass="5045">MEQTIAQHMLLLINGQLNITPLQRIESGNYKTLLAALQPAQQIDL</sequence>
<dbReference type="PaxDb" id="212042-APH_0360"/>
<organism evidence="1 2">
    <name type="scientific">Anaplasma phagocytophilum (strain HZ)</name>
    <dbReference type="NCBI Taxonomy" id="212042"/>
    <lineage>
        <taxon>Bacteria</taxon>
        <taxon>Pseudomonadati</taxon>
        <taxon>Pseudomonadota</taxon>
        <taxon>Alphaproteobacteria</taxon>
        <taxon>Rickettsiales</taxon>
        <taxon>Anaplasmataceae</taxon>
        <taxon>Anaplasma</taxon>
        <taxon>phagocytophilum group</taxon>
    </lineage>
</organism>
<protein>
    <submittedName>
        <fullName evidence="1">Uncharacterized protein</fullName>
    </submittedName>
</protein>
<reference evidence="1 2" key="1">
    <citation type="journal article" date="2006" name="PLoS Genet.">
        <title>Comparative genomics of emerging human ehrlichiosis agents.</title>
        <authorList>
            <person name="Dunning Hotopp J.C."/>
            <person name="Lin M."/>
            <person name="Madupu R."/>
            <person name="Crabtree J."/>
            <person name="Angiuoli S.V."/>
            <person name="Eisen J.A."/>
            <person name="Seshadri R."/>
            <person name="Ren Q."/>
            <person name="Wu M."/>
            <person name="Utterback T.R."/>
            <person name="Smith S."/>
            <person name="Lewis M."/>
            <person name="Khouri H."/>
            <person name="Zhang C."/>
            <person name="Niu H."/>
            <person name="Lin Q."/>
            <person name="Ohashi N."/>
            <person name="Zhi N."/>
            <person name="Nelson W."/>
            <person name="Brinkac L.M."/>
            <person name="Dodson R.J."/>
            <person name="Rosovitz M.J."/>
            <person name="Sundaram J."/>
            <person name="Daugherty S.C."/>
            <person name="Davidsen T."/>
            <person name="Durkin A.S."/>
            <person name="Gwinn M."/>
            <person name="Haft D.H."/>
            <person name="Selengut J.D."/>
            <person name="Sullivan S.A."/>
            <person name="Zafar N."/>
            <person name="Zhou L."/>
            <person name="Benahmed F."/>
            <person name="Forberger H."/>
            <person name="Halpin R."/>
            <person name="Mulligan S."/>
            <person name="Robinson J."/>
            <person name="White O."/>
            <person name="Rikihisa Y."/>
            <person name="Tettelin H."/>
        </authorList>
    </citation>
    <scope>NUCLEOTIDE SEQUENCE [LARGE SCALE GENOMIC DNA]</scope>
    <source>
        <strain evidence="1 2">HZ</strain>
    </source>
</reference>
<evidence type="ECO:0000313" key="2">
    <source>
        <dbReference type="Proteomes" id="UP000001943"/>
    </source>
</evidence>
<keyword evidence="2" id="KW-1185">Reference proteome</keyword>
<name>Q2GKY4_ANAPZ</name>
<dbReference type="EnsemblBacteria" id="ABD43367">
    <property type="protein sequence ID" value="ABD43367"/>
    <property type="gene ID" value="APH_0360"/>
</dbReference>
<accession>Q2GKY4</accession>